<evidence type="ECO:0000313" key="8">
    <source>
        <dbReference type="EMBL" id="MBA5777953.1"/>
    </source>
</evidence>
<accession>A0A839AE46</accession>
<sequence>MRSVHVSISGRVQGVGFRAWLARTAAAQDLSGWVRNRRTGEVEAVLCGSEGAVEAVLTAAHVGPAGARVDEVLILGDAAPVDGAFEVIATV</sequence>
<dbReference type="PROSITE" id="PS00150">
    <property type="entry name" value="ACYLPHOSPHATASE_1"/>
    <property type="match status" value="1"/>
</dbReference>
<name>A0A839AE46_9HYPH</name>
<dbReference type="Pfam" id="PF00708">
    <property type="entry name" value="Acylphosphatase"/>
    <property type="match status" value="1"/>
</dbReference>
<feature type="active site" evidence="4">
    <location>
        <position position="18"/>
    </location>
</feature>
<feature type="active site" evidence="4">
    <location>
        <position position="36"/>
    </location>
</feature>
<comment type="catalytic activity">
    <reaction evidence="3 4 5">
        <text>an acyl phosphate + H2O = a carboxylate + phosphate + H(+)</text>
        <dbReference type="Rhea" id="RHEA:14965"/>
        <dbReference type="ChEBI" id="CHEBI:15377"/>
        <dbReference type="ChEBI" id="CHEBI:15378"/>
        <dbReference type="ChEBI" id="CHEBI:29067"/>
        <dbReference type="ChEBI" id="CHEBI:43474"/>
        <dbReference type="ChEBI" id="CHEBI:59918"/>
        <dbReference type="EC" id="3.6.1.7"/>
    </reaction>
</comment>
<dbReference type="Proteomes" id="UP000541109">
    <property type="component" value="Unassembled WGS sequence"/>
</dbReference>
<gene>
    <name evidence="8" type="ORF">H2509_12545</name>
</gene>
<dbReference type="RefSeq" id="WP_182165878.1">
    <property type="nucleotide sequence ID" value="NZ_JACFXV010000054.1"/>
</dbReference>
<dbReference type="InterPro" id="IPR020456">
    <property type="entry name" value="Acylphosphatase"/>
</dbReference>
<dbReference type="GO" id="GO:0003998">
    <property type="term" value="F:acylphosphatase activity"/>
    <property type="evidence" value="ECO:0007669"/>
    <property type="project" value="UniProtKB-EC"/>
</dbReference>
<reference evidence="8 9" key="1">
    <citation type="submission" date="2020-07" db="EMBL/GenBank/DDBJ databases">
        <title>Stappia sp., F7233, whole genome shotgun sequencing project.</title>
        <authorList>
            <person name="Jiang S."/>
            <person name="Liu Z.W."/>
            <person name="Du Z.J."/>
        </authorList>
    </citation>
    <scope>NUCLEOTIDE SEQUENCE [LARGE SCALE GENOMIC DNA]</scope>
    <source>
        <strain evidence="8 9">F7233</strain>
    </source>
</reference>
<dbReference type="AlphaFoldDB" id="A0A839AE46"/>
<dbReference type="PROSITE" id="PS00151">
    <property type="entry name" value="ACYLPHOSPHATASE_2"/>
    <property type="match status" value="1"/>
</dbReference>
<dbReference type="PANTHER" id="PTHR47268">
    <property type="entry name" value="ACYLPHOSPHATASE"/>
    <property type="match status" value="1"/>
</dbReference>
<evidence type="ECO:0000256" key="4">
    <source>
        <dbReference type="PROSITE-ProRule" id="PRU00520"/>
    </source>
</evidence>
<keyword evidence="4 5" id="KW-0378">Hydrolase</keyword>
<dbReference type="InterPro" id="IPR036046">
    <property type="entry name" value="Acylphosphatase-like_dom_sf"/>
</dbReference>
<comment type="similarity">
    <text evidence="1 6">Belongs to the acylphosphatase family.</text>
</comment>
<evidence type="ECO:0000259" key="7">
    <source>
        <dbReference type="PROSITE" id="PS51160"/>
    </source>
</evidence>
<comment type="caution">
    <text evidence="8">The sequence shown here is derived from an EMBL/GenBank/DDBJ whole genome shotgun (WGS) entry which is preliminary data.</text>
</comment>
<dbReference type="Gene3D" id="3.30.70.100">
    <property type="match status" value="1"/>
</dbReference>
<dbReference type="EC" id="3.6.1.7" evidence="2 4"/>
<evidence type="ECO:0000256" key="1">
    <source>
        <dbReference type="ARBA" id="ARBA00005614"/>
    </source>
</evidence>
<keyword evidence="9" id="KW-1185">Reference proteome</keyword>
<evidence type="ECO:0000256" key="3">
    <source>
        <dbReference type="ARBA" id="ARBA00047645"/>
    </source>
</evidence>
<protein>
    <recommendedName>
        <fullName evidence="2 4">Acylphosphatase</fullName>
        <ecNumber evidence="2 4">3.6.1.7</ecNumber>
    </recommendedName>
</protein>
<dbReference type="PROSITE" id="PS51160">
    <property type="entry name" value="ACYLPHOSPHATASE_3"/>
    <property type="match status" value="1"/>
</dbReference>
<evidence type="ECO:0000256" key="6">
    <source>
        <dbReference type="RuleBase" id="RU004168"/>
    </source>
</evidence>
<evidence type="ECO:0000256" key="5">
    <source>
        <dbReference type="RuleBase" id="RU000553"/>
    </source>
</evidence>
<feature type="domain" description="Acylphosphatase-like" evidence="7">
    <location>
        <begin position="3"/>
        <end position="89"/>
    </location>
</feature>
<dbReference type="InterPro" id="IPR001792">
    <property type="entry name" value="Acylphosphatase-like_dom"/>
</dbReference>
<dbReference type="PANTHER" id="PTHR47268:SF4">
    <property type="entry name" value="ACYLPHOSPHATASE"/>
    <property type="match status" value="1"/>
</dbReference>
<evidence type="ECO:0000256" key="2">
    <source>
        <dbReference type="ARBA" id="ARBA00012150"/>
    </source>
</evidence>
<dbReference type="SUPFAM" id="SSF54975">
    <property type="entry name" value="Acylphosphatase/BLUF domain-like"/>
    <property type="match status" value="1"/>
</dbReference>
<proteinExistence type="inferred from homology"/>
<dbReference type="EMBL" id="JACFXV010000054">
    <property type="protein sequence ID" value="MBA5777953.1"/>
    <property type="molecule type" value="Genomic_DNA"/>
</dbReference>
<dbReference type="InterPro" id="IPR017968">
    <property type="entry name" value="Acylphosphatase_CS"/>
</dbReference>
<organism evidence="8 9">
    <name type="scientific">Stappia albiluteola</name>
    <dbReference type="NCBI Taxonomy" id="2758565"/>
    <lineage>
        <taxon>Bacteria</taxon>
        <taxon>Pseudomonadati</taxon>
        <taxon>Pseudomonadota</taxon>
        <taxon>Alphaproteobacteria</taxon>
        <taxon>Hyphomicrobiales</taxon>
        <taxon>Stappiaceae</taxon>
        <taxon>Stappia</taxon>
    </lineage>
</organism>
<evidence type="ECO:0000313" key="9">
    <source>
        <dbReference type="Proteomes" id="UP000541109"/>
    </source>
</evidence>